<dbReference type="CDD" id="cd17535">
    <property type="entry name" value="REC_NarL-like"/>
    <property type="match status" value="1"/>
</dbReference>
<evidence type="ECO:0000259" key="6">
    <source>
        <dbReference type="PROSITE" id="PS50043"/>
    </source>
</evidence>
<name>A0A6B8VEY6_9CORY</name>
<reference evidence="9" key="1">
    <citation type="submission" date="2019-11" db="EMBL/GenBank/DDBJ databases">
        <title>Complete genome sequence of Corynebacterium kalinowskii 1959, a novel Corynebacterium species isolated from soil of a small paddock in Vilsendorf, Germany.</title>
        <authorList>
            <person name="Schaffert L."/>
            <person name="Ruwe M."/>
            <person name="Milse J."/>
            <person name="Hanuschka K."/>
            <person name="Ortseifen V."/>
            <person name="Droste J."/>
            <person name="Brandt D."/>
            <person name="Schlueter L."/>
            <person name="Kutter Y."/>
            <person name="Vinke S."/>
            <person name="Viehoefer P."/>
            <person name="Jacob L."/>
            <person name="Luebke N.-C."/>
            <person name="Schulte-Berndt E."/>
            <person name="Hain C."/>
            <person name="Linder M."/>
            <person name="Schmidt P."/>
            <person name="Wollenschlaeger L."/>
            <person name="Luttermann T."/>
            <person name="Thieme E."/>
            <person name="Hassa J."/>
            <person name="Haak M."/>
            <person name="Wittchen M."/>
            <person name="Mentz A."/>
            <person name="Persicke M."/>
            <person name="Busche T."/>
            <person name="Ruckert C."/>
        </authorList>
    </citation>
    <scope>NUCLEOTIDE SEQUENCE [LARGE SCALE GENOMIC DNA]</scope>
    <source>
        <strain evidence="9">1959</strain>
    </source>
</reference>
<dbReference type="SUPFAM" id="SSF52172">
    <property type="entry name" value="CheY-like"/>
    <property type="match status" value="1"/>
</dbReference>
<feature type="domain" description="HTH luxR-type" evidence="6">
    <location>
        <begin position="142"/>
        <end position="207"/>
    </location>
</feature>
<feature type="modified residue" description="4-aspartylphosphate" evidence="5">
    <location>
        <position position="52"/>
    </location>
</feature>
<proteinExistence type="predicted"/>
<evidence type="ECO:0000256" key="2">
    <source>
        <dbReference type="ARBA" id="ARBA00023015"/>
    </source>
</evidence>
<dbReference type="GO" id="GO:0006355">
    <property type="term" value="P:regulation of DNA-templated transcription"/>
    <property type="evidence" value="ECO:0007669"/>
    <property type="project" value="InterPro"/>
</dbReference>
<evidence type="ECO:0000259" key="7">
    <source>
        <dbReference type="PROSITE" id="PS50110"/>
    </source>
</evidence>
<dbReference type="SMART" id="SM00421">
    <property type="entry name" value="HTH_LUXR"/>
    <property type="match status" value="1"/>
</dbReference>
<dbReference type="GO" id="GO:0003677">
    <property type="term" value="F:DNA binding"/>
    <property type="evidence" value="ECO:0007669"/>
    <property type="project" value="UniProtKB-KW"/>
</dbReference>
<keyword evidence="9" id="KW-1185">Reference proteome</keyword>
<sequence length="210" mass="22487">MIRVLLVDDQPLIRQGLKAIFEATGEIAVVAEAGSGNEAIAKAHDVDVVCMDIRMPDGDGIYATAEINKREDPPAIIVITTFDLDEYVFGALEAGACGVMLKDSPMTDLIEGVKRAASGEGMVDASVTKRVIAEFGRRKARAVVDSDLLTARELDCVRALGRGLTNIEIGRELYLEPSTVKTHLSSAMARVGASSRVQLVIWAFRAGVIS</sequence>
<dbReference type="InterPro" id="IPR001789">
    <property type="entry name" value="Sig_transdc_resp-reg_receiver"/>
</dbReference>
<dbReference type="PANTHER" id="PTHR43214">
    <property type="entry name" value="TWO-COMPONENT RESPONSE REGULATOR"/>
    <property type="match status" value="1"/>
</dbReference>
<accession>A0A6B8VEY6</accession>
<evidence type="ECO:0000313" key="9">
    <source>
        <dbReference type="Proteomes" id="UP000427071"/>
    </source>
</evidence>
<dbReference type="AlphaFoldDB" id="A0A6B8VEY6"/>
<evidence type="ECO:0000313" key="8">
    <source>
        <dbReference type="EMBL" id="QGU02723.1"/>
    </source>
</evidence>
<dbReference type="GO" id="GO:0000160">
    <property type="term" value="P:phosphorelay signal transduction system"/>
    <property type="evidence" value="ECO:0007669"/>
    <property type="project" value="InterPro"/>
</dbReference>
<evidence type="ECO:0000256" key="3">
    <source>
        <dbReference type="ARBA" id="ARBA00023125"/>
    </source>
</evidence>
<keyword evidence="2" id="KW-0805">Transcription regulation</keyword>
<dbReference type="PANTHER" id="PTHR43214:SF24">
    <property type="entry name" value="TRANSCRIPTIONAL REGULATORY PROTEIN NARL-RELATED"/>
    <property type="match status" value="1"/>
</dbReference>
<keyword evidence="1 5" id="KW-0597">Phosphoprotein</keyword>
<evidence type="ECO:0000256" key="5">
    <source>
        <dbReference type="PROSITE-ProRule" id="PRU00169"/>
    </source>
</evidence>
<dbReference type="PROSITE" id="PS50110">
    <property type="entry name" value="RESPONSE_REGULATORY"/>
    <property type="match status" value="1"/>
</dbReference>
<dbReference type="InterPro" id="IPR058245">
    <property type="entry name" value="NreC/VraR/RcsB-like_REC"/>
</dbReference>
<organism evidence="8 9">
    <name type="scientific">Corynebacterium kalinowskii</name>
    <dbReference type="NCBI Taxonomy" id="2675216"/>
    <lineage>
        <taxon>Bacteria</taxon>
        <taxon>Bacillati</taxon>
        <taxon>Actinomycetota</taxon>
        <taxon>Actinomycetes</taxon>
        <taxon>Mycobacteriales</taxon>
        <taxon>Corynebacteriaceae</taxon>
        <taxon>Corynebacterium</taxon>
    </lineage>
</organism>
<dbReference type="EMBL" id="CP046452">
    <property type="protein sequence ID" value="QGU02723.1"/>
    <property type="molecule type" value="Genomic_DNA"/>
</dbReference>
<feature type="domain" description="Response regulatory" evidence="7">
    <location>
        <begin position="3"/>
        <end position="117"/>
    </location>
</feature>
<dbReference type="InterPro" id="IPR011006">
    <property type="entry name" value="CheY-like_superfamily"/>
</dbReference>
<keyword evidence="3" id="KW-0238">DNA-binding</keyword>
<dbReference type="InterPro" id="IPR000792">
    <property type="entry name" value="Tscrpt_reg_LuxR_C"/>
</dbReference>
<dbReference type="InterPro" id="IPR016032">
    <property type="entry name" value="Sig_transdc_resp-reg_C-effctor"/>
</dbReference>
<dbReference type="KEGG" id="ckw:CKALI_09340"/>
<dbReference type="Pfam" id="PF00196">
    <property type="entry name" value="GerE"/>
    <property type="match status" value="1"/>
</dbReference>
<evidence type="ECO:0000256" key="1">
    <source>
        <dbReference type="ARBA" id="ARBA00022553"/>
    </source>
</evidence>
<dbReference type="PROSITE" id="PS50043">
    <property type="entry name" value="HTH_LUXR_2"/>
    <property type="match status" value="1"/>
</dbReference>
<dbReference type="PRINTS" id="PR00038">
    <property type="entry name" value="HTHLUXR"/>
</dbReference>
<gene>
    <name evidence="8" type="primary">liaR1</name>
    <name evidence="8" type="ORF">CKALI_09340</name>
</gene>
<evidence type="ECO:0000256" key="4">
    <source>
        <dbReference type="ARBA" id="ARBA00023163"/>
    </source>
</evidence>
<dbReference type="InterPro" id="IPR039420">
    <property type="entry name" value="WalR-like"/>
</dbReference>
<dbReference type="Proteomes" id="UP000427071">
    <property type="component" value="Chromosome"/>
</dbReference>
<dbReference type="SUPFAM" id="SSF46894">
    <property type="entry name" value="C-terminal effector domain of the bipartite response regulators"/>
    <property type="match status" value="1"/>
</dbReference>
<keyword evidence="4" id="KW-0804">Transcription</keyword>
<dbReference type="RefSeq" id="WP_156193075.1">
    <property type="nucleotide sequence ID" value="NZ_CP046452.1"/>
</dbReference>
<dbReference type="CDD" id="cd06170">
    <property type="entry name" value="LuxR_C_like"/>
    <property type="match status" value="1"/>
</dbReference>
<dbReference type="SMART" id="SM00448">
    <property type="entry name" value="REC"/>
    <property type="match status" value="1"/>
</dbReference>
<dbReference type="Gene3D" id="3.40.50.2300">
    <property type="match status" value="1"/>
</dbReference>
<dbReference type="Pfam" id="PF00072">
    <property type="entry name" value="Response_reg"/>
    <property type="match status" value="1"/>
</dbReference>
<protein>
    <submittedName>
        <fullName evidence="8">Transcriptional regulatory protein LiaR</fullName>
    </submittedName>
</protein>
<dbReference type="PROSITE" id="PS00622">
    <property type="entry name" value="HTH_LUXR_1"/>
    <property type="match status" value="1"/>
</dbReference>